<accession>A0AA49GKJ8</accession>
<dbReference type="GO" id="GO:0003700">
    <property type="term" value="F:DNA-binding transcription factor activity"/>
    <property type="evidence" value="ECO:0007669"/>
    <property type="project" value="InterPro"/>
</dbReference>
<protein>
    <submittedName>
        <fullName evidence="6">MerR family transcriptional regulator</fullName>
    </submittedName>
</protein>
<dbReference type="Gene3D" id="1.10.1240.10">
    <property type="entry name" value="Methionine synthase domain"/>
    <property type="match status" value="1"/>
</dbReference>
<feature type="domain" description="HTH merR-type" evidence="5">
    <location>
        <begin position="3"/>
        <end position="72"/>
    </location>
</feature>
<dbReference type="PANTHER" id="PTHR30204">
    <property type="entry name" value="REDOX-CYCLING DRUG-SENSING TRANSCRIPTIONAL ACTIVATOR SOXR"/>
    <property type="match status" value="1"/>
</dbReference>
<dbReference type="SUPFAM" id="SSF46955">
    <property type="entry name" value="Putative DNA-binding domain"/>
    <property type="match status" value="1"/>
</dbReference>
<keyword evidence="1" id="KW-0678">Repressor</keyword>
<dbReference type="Gene3D" id="3.40.50.280">
    <property type="entry name" value="Cobalamin-binding domain"/>
    <property type="match status" value="1"/>
</dbReference>
<dbReference type="EMBL" id="CP120682">
    <property type="protein sequence ID" value="WKN35803.1"/>
    <property type="molecule type" value="Genomic_DNA"/>
</dbReference>
<dbReference type="InterPro" id="IPR047057">
    <property type="entry name" value="MerR_fam"/>
</dbReference>
<proteinExistence type="predicted"/>
<evidence type="ECO:0000256" key="3">
    <source>
        <dbReference type="ARBA" id="ARBA00023125"/>
    </source>
</evidence>
<dbReference type="SMART" id="SM00422">
    <property type="entry name" value="HTH_MERR"/>
    <property type="match status" value="1"/>
</dbReference>
<keyword evidence="4" id="KW-0804">Transcription</keyword>
<dbReference type="InterPro" id="IPR000551">
    <property type="entry name" value="MerR-type_HTH_dom"/>
</dbReference>
<evidence type="ECO:0000313" key="6">
    <source>
        <dbReference type="EMBL" id="WKN35803.1"/>
    </source>
</evidence>
<evidence type="ECO:0000256" key="1">
    <source>
        <dbReference type="ARBA" id="ARBA00022491"/>
    </source>
</evidence>
<reference evidence="6" key="1">
    <citation type="journal article" date="2023" name="Comput. Struct. Biotechnol. J.">
        <title>Discovery of a novel marine Bacteroidetes with a rich repertoire of carbohydrate-active enzymes.</title>
        <authorList>
            <person name="Chen B."/>
            <person name="Liu G."/>
            <person name="Chen Q."/>
            <person name="Wang H."/>
            <person name="Liu L."/>
            <person name="Tang K."/>
        </authorList>
    </citation>
    <scope>NUCLEOTIDE SEQUENCE</scope>
    <source>
        <strain evidence="6">TK19036</strain>
    </source>
</reference>
<dbReference type="InterPro" id="IPR036724">
    <property type="entry name" value="Cobalamin-bd_sf"/>
</dbReference>
<keyword evidence="2" id="KW-0805">Transcription regulation</keyword>
<evidence type="ECO:0000256" key="2">
    <source>
        <dbReference type="ARBA" id="ARBA00023015"/>
    </source>
</evidence>
<dbReference type="InterPro" id="IPR036594">
    <property type="entry name" value="Meth_synthase_dom"/>
</dbReference>
<name>A0AA49GKJ8_9BACT</name>
<dbReference type="CDD" id="cd01104">
    <property type="entry name" value="HTH_MlrA-CarA"/>
    <property type="match status" value="1"/>
</dbReference>
<dbReference type="GO" id="GO:0031419">
    <property type="term" value="F:cobalamin binding"/>
    <property type="evidence" value="ECO:0007669"/>
    <property type="project" value="InterPro"/>
</dbReference>
<dbReference type="AlphaFoldDB" id="A0AA49GKJ8"/>
<dbReference type="GO" id="GO:0046872">
    <property type="term" value="F:metal ion binding"/>
    <property type="evidence" value="ECO:0007669"/>
    <property type="project" value="InterPro"/>
</dbReference>
<gene>
    <name evidence="6" type="ORF">K4G66_25885</name>
</gene>
<sequence>MSTYSIKDLELLSGIKAHTLRIWEQRYQFILPKRTDTNIRYYDDDDLKLVLNIALLKDNGYKISKIAKMEGAKMREEVLRLTDKNLRYPDQINALTFAMIDLDEDRFEKIMASNILKLGFESTMINVIYPFLSKIGVLWQTGAINPAQEHFISNLIRQKLIVAIDGQFVNIHENSSKYLLYLPAGELHELTLLFICYLIKARHQKVVYFGQNLPFDDLKSIYEIHRPDFILTVITTSPSASQVQNYITELGETFSQAKILLSGYQVIGQDLKTTENTHIFTRIEHFTSFVEENTLENTL</sequence>
<dbReference type="GO" id="GO:0003677">
    <property type="term" value="F:DNA binding"/>
    <property type="evidence" value="ECO:0007669"/>
    <property type="project" value="UniProtKB-KW"/>
</dbReference>
<reference evidence="6" key="2">
    <citation type="journal article" date="2024" name="Antonie Van Leeuwenhoek">
        <title>Roseihalotalea indica gen. nov., sp. nov., a halophilic Bacteroidetes from mesopelagic Southwest Indian Ocean with higher carbohydrate metabolic potential.</title>
        <authorList>
            <person name="Chen B."/>
            <person name="Zhang M."/>
            <person name="Lin D."/>
            <person name="Ye J."/>
            <person name="Tang K."/>
        </authorList>
    </citation>
    <scope>NUCLEOTIDE SEQUENCE</scope>
    <source>
        <strain evidence="6">TK19036</strain>
    </source>
</reference>
<dbReference type="Gene3D" id="1.10.1660.10">
    <property type="match status" value="1"/>
</dbReference>
<dbReference type="PANTHER" id="PTHR30204:SF69">
    <property type="entry name" value="MERR-FAMILY TRANSCRIPTIONAL REGULATOR"/>
    <property type="match status" value="1"/>
</dbReference>
<organism evidence="6">
    <name type="scientific">Roseihalotalea indica</name>
    <dbReference type="NCBI Taxonomy" id="2867963"/>
    <lineage>
        <taxon>Bacteria</taxon>
        <taxon>Pseudomonadati</taxon>
        <taxon>Bacteroidota</taxon>
        <taxon>Cytophagia</taxon>
        <taxon>Cytophagales</taxon>
        <taxon>Catalimonadaceae</taxon>
        <taxon>Roseihalotalea</taxon>
    </lineage>
</organism>
<dbReference type="PROSITE" id="PS50937">
    <property type="entry name" value="HTH_MERR_2"/>
    <property type="match status" value="1"/>
</dbReference>
<dbReference type="Pfam" id="PF02607">
    <property type="entry name" value="B12-binding_2"/>
    <property type="match status" value="1"/>
</dbReference>
<dbReference type="InterPro" id="IPR009061">
    <property type="entry name" value="DNA-bd_dom_put_sf"/>
</dbReference>
<dbReference type="Pfam" id="PF13411">
    <property type="entry name" value="MerR_1"/>
    <property type="match status" value="1"/>
</dbReference>
<dbReference type="SUPFAM" id="SSF52242">
    <property type="entry name" value="Cobalamin (vitamin B12)-binding domain"/>
    <property type="match status" value="1"/>
</dbReference>
<evidence type="ECO:0000259" key="5">
    <source>
        <dbReference type="PROSITE" id="PS50937"/>
    </source>
</evidence>
<dbReference type="InterPro" id="IPR003759">
    <property type="entry name" value="Cbl-bd_cap"/>
</dbReference>
<evidence type="ECO:0000256" key="4">
    <source>
        <dbReference type="ARBA" id="ARBA00023163"/>
    </source>
</evidence>
<keyword evidence="3" id="KW-0238">DNA-binding</keyword>